<dbReference type="SUPFAM" id="SSF52540">
    <property type="entry name" value="P-loop containing nucleoside triphosphate hydrolases"/>
    <property type="match status" value="1"/>
</dbReference>
<dbReference type="Gene3D" id="3.40.50.300">
    <property type="entry name" value="P-loop containing nucleotide triphosphate hydrolases"/>
    <property type="match status" value="1"/>
</dbReference>
<evidence type="ECO:0000256" key="2">
    <source>
        <dbReference type="ARBA" id="ARBA00004170"/>
    </source>
</evidence>
<evidence type="ECO:0000256" key="13">
    <source>
        <dbReference type="ARBA" id="ARBA00023136"/>
    </source>
</evidence>
<name>A0A2G2VV43_CAPBA</name>
<evidence type="ECO:0000256" key="11">
    <source>
        <dbReference type="ARBA" id="ARBA00022840"/>
    </source>
</evidence>
<gene>
    <name evidence="19" type="ORF">CQW23_24534</name>
</gene>
<keyword evidence="9" id="KW-0547">Nucleotide-binding</keyword>
<dbReference type="PANTHER" id="PTHR23155">
    <property type="entry name" value="DISEASE RESISTANCE PROTEIN RP"/>
    <property type="match status" value="1"/>
</dbReference>
<dbReference type="Pfam" id="PF18052">
    <property type="entry name" value="Rx_N"/>
    <property type="match status" value="1"/>
</dbReference>
<dbReference type="InterPro" id="IPR021929">
    <property type="entry name" value="R1A-like_N"/>
</dbReference>
<feature type="domain" description="Disease resistance protein winged helix" evidence="17">
    <location>
        <begin position="789"/>
        <end position="858"/>
    </location>
</feature>
<evidence type="ECO:0000256" key="4">
    <source>
        <dbReference type="ARBA" id="ARBA00008894"/>
    </source>
</evidence>
<evidence type="ECO:0000256" key="7">
    <source>
        <dbReference type="ARBA" id="ARBA00022667"/>
    </source>
</evidence>
<dbReference type="InterPro" id="IPR002182">
    <property type="entry name" value="NB-ARC"/>
</dbReference>
<evidence type="ECO:0000256" key="5">
    <source>
        <dbReference type="ARBA" id="ARBA00022490"/>
    </source>
</evidence>
<evidence type="ECO:0000259" key="18">
    <source>
        <dbReference type="Pfam" id="PF23598"/>
    </source>
</evidence>
<evidence type="ECO:0000259" key="16">
    <source>
        <dbReference type="Pfam" id="PF18052"/>
    </source>
</evidence>
<dbReference type="InterPro" id="IPR038005">
    <property type="entry name" value="RX-like_CC"/>
</dbReference>
<dbReference type="FunFam" id="3.40.50.300:FF:001091">
    <property type="entry name" value="Probable disease resistance protein At1g61300"/>
    <property type="match status" value="1"/>
</dbReference>
<dbReference type="GO" id="GO:0016020">
    <property type="term" value="C:membrane"/>
    <property type="evidence" value="ECO:0007669"/>
    <property type="project" value="UniProtKB-SubCell"/>
</dbReference>
<feature type="domain" description="NB-ARC" evidence="14">
    <location>
        <begin position="536"/>
        <end position="708"/>
    </location>
</feature>
<dbReference type="STRING" id="33114.A0A2G2VV43"/>
<sequence length="1379" mass="158381">MSTEKYHHPLDLLKQIEDESGSLLLEISKNRMELLKREFKFIDVLLSLRSFIHECYMPEVIQKVHVLRNHVYRLVHVGPDSDHILSEVQNKIWTAKLEIRGEYFVPKMSFHELSSKKRGVATSPIFVMEFIDSVVENLGDIGKISDSHSSQVEEVLRELNLLKSFVCFVSNRCIGSQSQVDFFTHVLVLAGHVAIIPWLYLPCHANGDQDLALDEVNVLLTELLRKRIKPIEPSVCKIYVEVLQALKSTHSRWFPVVPMEYIAECEASFVKILLHNLEEVSNVSTSSRVVALKDQMATLSEMLNLLRANLIPLPTQDLIFHVEDIDTVIVDVGLLVYSLYDNEEEKEDVTFEEKNEAPVLDFRSNIQHIKAVIYLIIRKALQSNLPRIHGLGYVDFLLNNLKEFQVRYSNSLDFVNNHLQRIQDELESVQLFLKDVAEGRHNKQDRLQDCATLLISKAYEVEFMVDACISKEVPDWCLVRWFMDIVEEIILTKKEIMQIVEKKMAEFGLYDTTASADPSTQSATAPMMNQEIVGFEDVMGTLKEKLIKGSKELDVVSIVGMPGLGKTTLANKLYFDELVKSHFDIRAQCVVSQVYTRKDLLLVLLRDAIGYIPVFRRTPSDAEVADTLRKVLLPNRYLILVDDIWETTAWDDLRSCFYDANNGSRIILTTRDHEVAIYAKSVSDPLRLRMFKEDESWKLLEKKVFDKENFSPHLTEVGLEIAKKCGRLPLSIVLVAGILTKMEKTEQCWRQVAAELGPHIHNDSKDIIEKSYQHLPYHLRLCFLYFGAFLEDEEIKVSKLTSLWISEGFIKSCKDENLEDTADCYLENLIGRNVVTDVKRSSTGKVKTCRIHDLLLDFCKERANKENLILWIKRNQNANPSCCIYSHKQLAQRRMSIYAGMENLDAWHSSFSLVGSVFYRNDQKRHTTIYNDSYFSHYFKFLKVLDLEFIYVDSIPTELPYLRYFAATMTCGIVTSSIANPTNLETLILRSSVGSFSLPVALLKLVKLRHLQTYFEAYFTSHVAKELLADNSSKSYEWESLSSLRFSQADEMELMLRKAPNLRKLKCSLNDYSKSFPVLDFLTKLETIKIYSRRLPFGRDAYIFPSNLKKLTLCYAKLGGPDESNIAMLPNLQVLKLKWVEFYNKEWKVSNENSFPQLKVLKIVSCYWFDKWTVSDDAFPCLERLVLSGCKLLEEIPSHFEDKPSLRSIEVKACNESVVKSAMDIQEAQVDYMQNYGFKEAYVKALGRGFSGAPFKTFMIRFGSYTGIISHLSRNSSDQASEISVDSLDDPSDLTGNWQFTVLELACCHYAAIYMEKDVTNEGNRKGPMKLNTLEHNCVSGTEAVRIYLVARDNTYYMLLSMFTGTSMKKDAFFVMFVI</sequence>
<keyword evidence="10" id="KW-0611">Plant defense</keyword>
<dbReference type="GO" id="GO:0005524">
    <property type="term" value="F:ATP binding"/>
    <property type="evidence" value="ECO:0007669"/>
    <property type="project" value="UniProtKB-KW"/>
</dbReference>
<dbReference type="GO" id="GO:0009626">
    <property type="term" value="P:plant-type hypersensitive response"/>
    <property type="evidence" value="ECO:0007669"/>
    <property type="project" value="UniProtKB-KW"/>
</dbReference>
<dbReference type="Proteomes" id="UP000224567">
    <property type="component" value="Unassembled WGS sequence"/>
</dbReference>
<evidence type="ECO:0000256" key="9">
    <source>
        <dbReference type="ARBA" id="ARBA00022741"/>
    </source>
</evidence>
<feature type="domain" description="Disease resistance N-terminal" evidence="16">
    <location>
        <begin position="394"/>
        <end position="469"/>
    </location>
</feature>
<evidence type="ECO:0000256" key="12">
    <source>
        <dbReference type="ARBA" id="ARBA00023054"/>
    </source>
</evidence>
<dbReference type="InterPro" id="IPR041118">
    <property type="entry name" value="Rx_N"/>
</dbReference>
<keyword evidence="11" id="KW-0067">ATP-binding</keyword>
<proteinExistence type="inferred from homology"/>
<keyword evidence="20" id="KW-1185">Reference proteome</keyword>
<dbReference type="EMBL" id="MLFT02000010">
    <property type="protein sequence ID" value="PHT36834.1"/>
    <property type="molecule type" value="Genomic_DNA"/>
</dbReference>
<dbReference type="Pfam" id="PF23559">
    <property type="entry name" value="WHD_DRP"/>
    <property type="match status" value="1"/>
</dbReference>
<dbReference type="PRINTS" id="PR00364">
    <property type="entry name" value="DISEASERSIST"/>
</dbReference>
<evidence type="ECO:0000256" key="8">
    <source>
        <dbReference type="ARBA" id="ARBA00022737"/>
    </source>
</evidence>
<dbReference type="GO" id="GO:0051607">
    <property type="term" value="P:defense response to virus"/>
    <property type="evidence" value="ECO:0007669"/>
    <property type="project" value="UniProtKB-ARBA"/>
</dbReference>
<comment type="similarity">
    <text evidence="4">Belongs to the disease resistance NB-LRR family.</text>
</comment>
<keyword evidence="12" id="KW-0175">Coiled coil</keyword>
<dbReference type="Gene3D" id="3.80.10.10">
    <property type="entry name" value="Ribonuclease Inhibitor"/>
    <property type="match status" value="1"/>
</dbReference>
<dbReference type="InterPro" id="IPR036388">
    <property type="entry name" value="WH-like_DNA-bd_sf"/>
</dbReference>
<keyword evidence="13" id="KW-0472">Membrane</keyword>
<dbReference type="PANTHER" id="PTHR23155:SF1152">
    <property type="entry name" value="AAA+ ATPASE DOMAIN-CONTAINING PROTEIN"/>
    <property type="match status" value="1"/>
</dbReference>
<evidence type="ECO:0000256" key="10">
    <source>
        <dbReference type="ARBA" id="ARBA00022821"/>
    </source>
</evidence>
<dbReference type="GO" id="GO:0043531">
    <property type="term" value="F:ADP binding"/>
    <property type="evidence" value="ECO:0007669"/>
    <property type="project" value="InterPro"/>
</dbReference>
<dbReference type="FunFam" id="1.10.10.10:FF:000322">
    <property type="entry name" value="Probable disease resistance protein At1g63360"/>
    <property type="match status" value="1"/>
</dbReference>
<evidence type="ECO:0000256" key="3">
    <source>
        <dbReference type="ARBA" id="ARBA00004496"/>
    </source>
</evidence>
<keyword evidence="5" id="KW-0963">Cytoplasm</keyword>
<dbReference type="Pfam" id="PF23598">
    <property type="entry name" value="LRR_14"/>
    <property type="match status" value="1"/>
</dbReference>
<comment type="subcellular location">
    <subcellularLocation>
        <location evidence="3">Cytoplasm</location>
    </subcellularLocation>
    <subcellularLocation>
        <location evidence="2">Membrane</location>
        <topology evidence="2">Peripheral membrane protein</topology>
    </subcellularLocation>
</comment>
<evidence type="ECO:0000313" key="20">
    <source>
        <dbReference type="Proteomes" id="UP000224567"/>
    </source>
</evidence>
<dbReference type="InterPro" id="IPR032675">
    <property type="entry name" value="LRR_dom_sf"/>
</dbReference>
<dbReference type="InterPro" id="IPR055414">
    <property type="entry name" value="LRR_R13L4/SHOC2-like"/>
</dbReference>
<dbReference type="GO" id="GO:0005737">
    <property type="term" value="C:cytoplasm"/>
    <property type="evidence" value="ECO:0007669"/>
    <property type="project" value="UniProtKB-SubCell"/>
</dbReference>
<feature type="domain" description="Disease resistance R13L4/SHOC-2-like LRR" evidence="18">
    <location>
        <begin position="938"/>
        <end position="1211"/>
    </location>
</feature>
<reference evidence="19 20" key="1">
    <citation type="journal article" date="2017" name="Genome Biol.">
        <title>New reference genome sequences of hot pepper reveal the massive evolution of plant disease-resistance genes by retroduplication.</title>
        <authorList>
            <person name="Kim S."/>
            <person name="Park J."/>
            <person name="Yeom S.I."/>
            <person name="Kim Y.M."/>
            <person name="Seo E."/>
            <person name="Kim K.T."/>
            <person name="Kim M.S."/>
            <person name="Lee J.M."/>
            <person name="Cheong K."/>
            <person name="Shin H.S."/>
            <person name="Kim S.B."/>
            <person name="Han K."/>
            <person name="Lee J."/>
            <person name="Park M."/>
            <person name="Lee H.A."/>
            <person name="Lee H.Y."/>
            <person name="Lee Y."/>
            <person name="Oh S."/>
            <person name="Lee J.H."/>
            <person name="Choi E."/>
            <person name="Choi E."/>
            <person name="Lee S.E."/>
            <person name="Jeon J."/>
            <person name="Kim H."/>
            <person name="Choi G."/>
            <person name="Song H."/>
            <person name="Lee J."/>
            <person name="Lee S.C."/>
            <person name="Kwon J.K."/>
            <person name="Lee H.Y."/>
            <person name="Koo N."/>
            <person name="Hong Y."/>
            <person name="Kim R.W."/>
            <person name="Kang W.H."/>
            <person name="Huh J.H."/>
            <person name="Kang B.C."/>
            <person name="Yang T.J."/>
            <person name="Lee Y.H."/>
            <person name="Bennetzen J.L."/>
            <person name="Choi D."/>
        </authorList>
    </citation>
    <scope>NUCLEOTIDE SEQUENCE [LARGE SCALE GENOMIC DNA]</scope>
    <source>
        <strain evidence="20">cv. PBC81</strain>
    </source>
</reference>
<dbReference type="InterPro" id="IPR058922">
    <property type="entry name" value="WHD_DRP"/>
</dbReference>
<dbReference type="InterPro" id="IPR042197">
    <property type="entry name" value="Apaf_helical"/>
</dbReference>
<dbReference type="InterPro" id="IPR027417">
    <property type="entry name" value="P-loop_NTPase"/>
</dbReference>
<keyword evidence="7" id="KW-0381">Hypersensitive response</keyword>
<feature type="domain" description="Late blight resistance protein R1A-like N-terminal" evidence="15">
    <location>
        <begin position="89"/>
        <end position="380"/>
    </location>
</feature>
<dbReference type="Pfam" id="PF00931">
    <property type="entry name" value="NB-ARC"/>
    <property type="match status" value="1"/>
</dbReference>
<evidence type="ECO:0000259" key="15">
    <source>
        <dbReference type="Pfam" id="PF12061"/>
    </source>
</evidence>
<evidence type="ECO:0000256" key="1">
    <source>
        <dbReference type="ARBA" id="ARBA00002074"/>
    </source>
</evidence>
<comment type="caution">
    <text evidence="19">The sequence shown here is derived from an EMBL/GenBank/DDBJ whole genome shotgun (WGS) entry which is preliminary data.</text>
</comment>
<dbReference type="Pfam" id="PF12061">
    <property type="entry name" value="NB-LRR"/>
    <property type="match status" value="1"/>
</dbReference>
<evidence type="ECO:0000259" key="14">
    <source>
        <dbReference type="Pfam" id="PF00931"/>
    </source>
</evidence>
<dbReference type="SUPFAM" id="SSF52058">
    <property type="entry name" value="L domain-like"/>
    <property type="match status" value="1"/>
</dbReference>
<reference evidence="20" key="2">
    <citation type="journal article" date="2017" name="J. Anim. Genet.">
        <title>Multiple reference genome sequences of hot pepper reveal the massive evolution of plant disease resistance genes by retroduplication.</title>
        <authorList>
            <person name="Kim S."/>
            <person name="Park J."/>
            <person name="Yeom S.-I."/>
            <person name="Kim Y.-M."/>
            <person name="Seo E."/>
            <person name="Kim K.-T."/>
            <person name="Kim M.-S."/>
            <person name="Lee J.M."/>
            <person name="Cheong K."/>
            <person name="Shin H.-S."/>
            <person name="Kim S.-B."/>
            <person name="Han K."/>
            <person name="Lee J."/>
            <person name="Park M."/>
            <person name="Lee H.-A."/>
            <person name="Lee H.-Y."/>
            <person name="Lee Y."/>
            <person name="Oh S."/>
            <person name="Lee J.H."/>
            <person name="Choi E."/>
            <person name="Choi E."/>
            <person name="Lee S.E."/>
            <person name="Jeon J."/>
            <person name="Kim H."/>
            <person name="Choi G."/>
            <person name="Song H."/>
            <person name="Lee J."/>
            <person name="Lee S.-C."/>
            <person name="Kwon J.-K."/>
            <person name="Lee H.-Y."/>
            <person name="Koo N."/>
            <person name="Hong Y."/>
            <person name="Kim R.W."/>
            <person name="Kang W.-H."/>
            <person name="Huh J.H."/>
            <person name="Kang B.-C."/>
            <person name="Yang T.-J."/>
            <person name="Lee Y.-H."/>
            <person name="Bennetzen J.L."/>
            <person name="Choi D."/>
        </authorList>
    </citation>
    <scope>NUCLEOTIDE SEQUENCE [LARGE SCALE GENOMIC DNA]</scope>
    <source>
        <strain evidence="20">cv. PBC81</strain>
    </source>
</reference>
<evidence type="ECO:0000256" key="6">
    <source>
        <dbReference type="ARBA" id="ARBA00022614"/>
    </source>
</evidence>
<dbReference type="Gene3D" id="1.10.8.430">
    <property type="entry name" value="Helical domain of apoptotic protease-activating factors"/>
    <property type="match status" value="1"/>
</dbReference>
<organism evidence="19 20">
    <name type="scientific">Capsicum baccatum</name>
    <name type="common">Peruvian pepper</name>
    <dbReference type="NCBI Taxonomy" id="33114"/>
    <lineage>
        <taxon>Eukaryota</taxon>
        <taxon>Viridiplantae</taxon>
        <taxon>Streptophyta</taxon>
        <taxon>Embryophyta</taxon>
        <taxon>Tracheophyta</taxon>
        <taxon>Spermatophyta</taxon>
        <taxon>Magnoliopsida</taxon>
        <taxon>eudicotyledons</taxon>
        <taxon>Gunneridae</taxon>
        <taxon>Pentapetalae</taxon>
        <taxon>asterids</taxon>
        <taxon>lamiids</taxon>
        <taxon>Solanales</taxon>
        <taxon>Solanaceae</taxon>
        <taxon>Solanoideae</taxon>
        <taxon>Capsiceae</taxon>
        <taxon>Capsicum</taxon>
    </lineage>
</organism>
<comment type="function">
    <text evidence="1">Confers resistance to late blight (Phytophthora infestans) races carrying the avirulence gene Avr1. Resistance proteins guard the plant against pathogens that contain an appropriate avirulence protein via an indirect interaction with this avirulence protein. That triggers a defense system including the hypersensitive response, which restricts the pathogen growth.</text>
</comment>
<evidence type="ECO:0000313" key="19">
    <source>
        <dbReference type="EMBL" id="PHT36834.1"/>
    </source>
</evidence>
<dbReference type="CDD" id="cd14798">
    <property type="entry name" value="RX-CC_like"/>
    <property type="match status" value="1"/>
</dbReference>
<keyword evidence="8" id="KW-0677">Repeat</keyword>
<dbReference type="OrthoDB" id="1214993at2759"/>
<evidence type="ECO:0000259" key="17">
    <source>
        <dbReference type="Pfam" id="PF23559"/>
    </source>
</evidence>
<accession>A0A2G2VV43</accession>
<keyword evidence="6" id="KW-0433">Leucine-rich repeat</keyword>
<dbReference type="InterPro" id="IPR044974">
    <property type="entry name" value="Disease_R_plants"/>
</dbReference>
<protein>
    <submittedName>
        <fullName evidence="19">Late blight resistance protein R1-A</fullName>
    </submittedName>
</protein>
<dbReference type="Gene3D" id="1.10.10.10">
    <property type="entry name" value="Winged helix-like DNA-binding domain superfamily/Winged helix DNA-binding domain"/>
    <property type="match status" value="1"/>
</dbReference>